<dbReference type="GO" id="GO:0016020">
    <property type="term" value="C:membrane"/>
    <property type="evidence" value="ECO:0007669"/>
    <property type="project" value="UniProtKB-SubCell"/>
</dbReference>
<reference evidence="18 19" key="1">
    <citation type="submission" date="2014-11" db="EMBL/GenBank/DDBJ databases">
        <authorList>
            <person name="Zhu J."/>
            <person name="Qi W."/>
            <person name="Song R."/>
        </authorList>
    </citation>
    <scope>NUCLEOTIDE SEQUENCE [LARGE SCALE GENOMIC DNA]</scope>
</reference>
<dbReference type="Pfam" id="PF22614">
    <property type="entry name" value="Slo-like_RCK"/>
    <property type="match status" value="2"/>
</dbReference>
<evidence type="ECO:0000256" key="14">
    <source>
        <dbReference type="SAM" id="Phobius"/>
    </source>
</evidence>
<feature type="compositionally biased region" description="Polar residues" evidence="13">
    <location>
        <begin position="1038"/>
        <end position="1052"/>
    </location>
</feature>
<feature type="transmembrane region" description="Helical" evidence="14">
    <location>
        <begin position="69"/>
        <end position="89"/>
    </location>
</feature>
<name>A0A0G4GUC0_VITBC</name>
<dbReference type="Pfam" id="PF03493">
    <property type="entry name" value="BK_channel_a"/>
    <property type="match status" value="1"/>
</dbReference>
<feature type="compositionally biased region" description="Basic and acidic residues" evidence="13">
    <location>
        <begin position="650"/>
        <end position="660"/>
    </location>
</feature>
<dbReference type="InterPro" id="IPR027359">
    <property type="entry name" value="Volt_channel_dom_sf"/>
</dbReference>
<proteinExistence type="predicted"/>
<evidence type="ECO:0000256" key="8">
    <source>
        <dbReference type="ARBA" id="ARBA00023065"/>
    </source>
</evidence>
<dbReference type="Pfam" id="PF07885">
    <property type="entry name" value="Ion_trans_2"/>
    <property type="match status" value="1"/>
</dbReference>
<dbReference type="InterPro" id="IPR047871">
    <property type="entry name" value="K_chnl_Slo-like"/>
</dbReference>
<feature type="transmembrane region" description="Helical" evidence="14">
    <location>
        <begin position="101"/>
        <end position="122"/>
    </location>
</feature>
<sequence length="1298" mass="144755">MDAQDSPVDPSFSPSNDEDAASEAEETAAFATFNKALLILPVDALNATVSCITCVLYVISTYVNSEALFLLDLALGGYFVFDLVIRFVLATDRRRHWSSFSTWLDVITILPSFAELAIVLSPPRQRYATSDLQGTYWVELFMTARVLRILRLARIFSYVQSELTRQSMKIVLTIVALIYIAAGAMQAVERDALDWEFHDMCYFIIITLTTVGYGSDIAPVTDIGRIAICAFIVVSLLLIPVQTNEMIRILKMHGGGHASRQFHPQGDQFHFVLAGSNVGAHNLLTFLSQLLRSQLQPVQAHVVLIQNSHPPYPIERIMRSATYQSMLTYLEGNIMDDADLNRAQVYSPHCRAVVLCANRTTADLQKEDDRNIVKALALKTYFLRHRIDSVRICLQLYHWESRRRHLFGVLKGEGDIVIVIEAYKAALLAKSVLCRGLCAFIHNLLVRGSAVGTTGALSEEEIALEMPSDWTYAYYLGRTMQLVVAPLTAPWEGFDFHDVVSMFYEETHSILFALEYPQSDGIAATRAAILLNPICFTIYDPASTPPSDTNNLKPPSHGSRRRDSTEDEKRSVIRGFWLTSQPERIRDLAEGGPQLFRRKVAPRPTAYTYAPSSPDVPEVTEMGGGRKRVSLIDEFGQPVPRAVPEMEQSPSREESFHETPADEGGNCTEREPSPMPPPAEADSTNKTSGLPLAFEEAGANSTQGTLTLPIETRRCGEPSVRPTRWQRRDRLPSVTDAAETMTLDLFDRNLRTNYHISSADPEGSPRIFIWWPRSSECIIDNAQHLSGHIVICGARPSLIPLVHHLRCKSIFGNRVLPIVLLTATHPGVSLWRSMAYLRDIYIVLGSSMETIDLWRANIGKARMVIILHQRERMRLQANVLHQDDIVDVSTIFTYKAIKRTWPHKSVVCDLEFTTNISALCAEGLIKPSQAQNSDGLADMRSGPAERLSPESSLYSPIFASGEVLPSALLDGLTVKALESRAFLHLIETLLQVQAPPSLPSSWVNVQPPVYQKLPISKPTRRKRPASLTSAITGSVKSINPFTPCTPQREGSISSRSRRRRSSMMIFARFIKGMRQSGSSKVLSMQHTSASGLQSTVTGLSPRLRRKRTEGLKYVPHESIETSTLQLIRVPPEFELSTYGDMVDEFIGMRRIIPLGLLVGGGVHDNPLPYVLTNPPPRTRLTSADHVYVLQPPVSTASPPGKAQSASHRGSPDFQPAIRQASQRMRGLMERVHRLRNRAQNLDRELKQGLLSERVTQEVRETIHSELQLQRRQTVGLPHVLPPAPVNEGDPPQQNEDAE</sequence>
<feature type="domain" description="Calcium-activated potassium channel BK alpha subunit" evidence="15">
    <location>
        <begin position="417"/>
        <end position="514"/>
    </location>
</feature>
<dbReference type="OrthoDB" id="10035564at2759"/>
<evidence type="ECO:0000256" key="6">
    <source>
        <dbReference type="ARBA" id="ARBA00022958"/>
    </source>
</evidence>
<feature type="compositionally biased region" description="Polar residues" evidence="13">
    <location>
        <begin position="1192"/>
        <end position="1207"/>
    </location>
</feature>
<dbReference type="PANTHER" id="PTHR10027">
    <property type="entry name" value="CALCIUM-ACTIVATED POTASSIUM CHANNEL ALPHA CHAIN"/>
    <property type="match status" value="1"/>
</dbReference>
<dbReference type="InterPro" id="IPR003929">
    <property type="entry name" value="K_chnl_BK_asu"/>
</dbReference>
<evidence type="ECO:0000259" key="17">
    <source>
        <dbReference type="Pfam" id="PF22614"/>
    </source>
</evidence>
<keyword evidence="4 14" id="KW-0812">Transmembrane</keyword>
<organism evidence="18 19">
    <name type="scientific">Vitrella brassicaformis (strain CCMP3155)</name>
    <dbReference type="NCBI Taxonomy" id="1169540"/>
    <lineage>
        <taxon>Eukaryota</taxon>
        <taxon>Sar</taxon>
        <taxon>Alveolata</taxon>
        <taxon>Colpodellida</taxon>
        <taxon>Vitrellaceae</taxon>
        <taxon>Vitrella</taxon>
    </lineage>
</organism>
<evidence type="ECO:0000256" key="12">
    <source>
        <dbReference type="SAM" id="Coils"/>
    </source>
</evidence>
<feature type="region of interest" description="Disordered" evidence="13">
    <location>
        <begin position="1192"/>
        <end position="1214"/>
    </location>
</feature>
<comment type="catalytic activity">
    <reaction evidence="11">
        <text>K(+)(in) = K(+)(out)</text>
        <dbReference type="Rhea" id="RHEA:29463"/>
        <dbReference type="ChEBI" id="CHEBI:29103"/>
    </reaction>
</comment>
<feature type="domain" description="Potassium channel" evidence="16">
    <location>
        <begin position="174"/>
        <end position="250"/>
    </location>
</feature>
<feature type="domain" description="RCK N-terminal" evidence="17">
    <location>
        <begin position="785"/>
        <end position="907"/>
    </location>
</feature>
<keyword evidence="7 14" id="KW-1133">Transmembrane helix</keyword>
<feature type="region of interest" description="Disordered" evidence="13">
    <location>
        <begin position="1269"/>
        <end position="1298"/>
    </location>
</feature>
<evidence type="ECO:0000259" key="15">
    <source>
        <dbReference type="Pfam" id="PF03493"/>
    </source>
</evidence>
<protein>
    <recommendedName>
        <fullName evidence="20">Ion transport domain-containing protein</fullName>
    </recommendedName>
</protein>
<dbReference type="EMBL" id="CDMY01000821">
    <property type="protein sequence ID" value="CEM34434.1"/>
    <property type="molecule type" value="Genomic_DNA"/>
</dbReference>
<feature type="domain" description="RCK N-terminal" evidence="17">
    <location>
        <begin position="270"/>
        <end position="381"/>
    </location>
</feature>
<dbReference type="InParanoid" id="A0A0G4GUC0"/>
<evidence type="ECO:0000256" key="9">
    <source>
        <dbReference type="ARBA" id="ARBA00023136"/>
    </source>
</evidence>
<evidence type="ECO:0000256" key="7">
    <source>
        <dbReference type="ARBA" id="ARBA00022989"/>
    </source>
</evidence>
<keyword evidence="2" id="KW-0813">Transport</keyword>
<evidence type="ECO:0008006" key="20">
    <source>
        <dbReference type="Google" id="ProtNLM"/>
    </source>
</evidence>
<evidence type="ECO:0000256" key="10">
    <source>
        <dbReference type="ARBA" id="ARBA00023303"/>
    </source>
</evidence>
<dbReference type="STRING" id="1169540.A0A0G4GUC0"/>
<evidence type="ECO:0000256" key="4">
    <source>
        <dbReference type="ARBA" id="ARBA00022692"/>
    </source>
</evidence>
<feature type="transmembrane region" description="Helical" evidence="14">
    <location>
        <begin position="170"/>
        <end position="188"/>
    </location>
</feature>
<keyword evidence="12" id="KW-0175">Coiled coil</keyword>
<evidence type="ECO:0000256" key="3">
    <source>
        <dbReference type="ARBA" id="ARBA00022538"/>
    </source>
</evidence>
<keyword evidence="10" id="KW-0407">Ion channel</keyword>
<comment type="subcellular location">
    <subcellularLocation>
        <location evidence="1">Membrane</location>
        <topology evidence="1">Multi-pass membrane protein</topology>
    </subcellularLocation>
</comment>
<evidence type="ECO:0000259" key="16">
    <source>
        <dbReference type="Pfam" id="PF07885"/>
    </source>
</evidence>
<feature type="transmembrane region" description="Helical" evidence="14">
    <location>
        <begin position="223"/>
        <end position="241"/>
    </location>
</feature>
<dbReference type="GO" id="GO:0005267">
    <property type="term" value="F:potassium channel activity"/>
    <property type="evidence" value="ECO:0007669"/>
    <property type="project" value="UniProtKB-KW"/>
</dbReference>
<dbReference type="InterPro" id="IPR003148">
    <property type="entry name" value="RCK_N"/>
</dbReference>
<dbReference type="Proteomes" id="UP000041254">
    <property type="component" value="Unassembled WGS sequence"/>
</dbReference>
<dbReference type="Gene3D" id="1.10.287.70">
    <property type="match status" value="1"/>
</dbReference>
<evidence type="ECO:0000313" key="18">
    <source>
        <dbReference type="EMBL" id="CEM34434.1"/>
    </source>
</evidence>
<dbReference type="OMA" id="SYSPYKR"/>
<keyword evidence="9 14" id="KW-0472">Membrane</keyword>
<feature type="coiled-coil region" evidence="12">
    <location>
        <begin position="1217"/>
        <end position="1244"/>
    </location>
</feature>
<evidence type="ECO:0000256" key="13">
    <source>
        <dbReference type="SAM" id="MobiDB-lite"/>
    </source>
</evidence>
<dbReference type="PANTHER" id="PTHR10027:SF10">
    <property type="entry name" value="SLOWPOKE 2, ISOFORM D"/>
    <property type="match status" value="1"/>
</dbReference>
<keyword evidence="6" id="KW-0630">Potassium</keyword>
<evidence type="ECO:0000256" key="11">
    <source>
        <dbReference type="ARBA" id="ARBA00034430"/>
    </source>
</evidence>
<feature type="region of interest" description="Disordered" evidence="13">
    <location>
        <begin position="545"/>
        <end position="569"/>
    </location>
</feature>
<feature type="transmembrane region" description="Helical" evidence="14">
    <location>
        <begin position="44"/>
        <end position="63"/>
    </location>
</feature>
<dbReference type="SUPFAM" id="SSF81324">
    <property type="entry name" value="Voltage-gated potassium channels"/>
    <property type="match status" value="1"/>
</dbReference>
<evidence type="ECO:0000256" key="5">
    <source>
        <dbReference type="ARBA" id="ARBA00022826"/>
    </source>
</evidence>
<dbReference type="Gene3D" id="3.40.50.720">
    <property type="entry name" value="NAD(P)-binding Rossmann-like Domain"/>
    <property type="match status" value="2"/>
</dbReference>
<evidence type="ECO:0000256" key="1">
    <source>
        <dbReference type="ARBA" id="ARBA00004141"/>
    </source>
</evidence>
<keyword evidence="19" id="KW-1185">Reference proteome</keyword>
<keyword evidence="5" id="KW-0631">Potassium channel</keyword>
<feature type="region of interest" description="Disordered" evidence="13">
    <location>
        <begin position="642"/>
        <end position="687"/>
    </location>
</feature>
<accession>A0A0G4GUC0</accession>
<keyword evidence="3" id="KW-0633">Potassium transport</keyword>
<feature type="transmembrane region" description="Helical" evidence="14">
    <location>
        <begin position="200"/>
        <end position="216"/>
    </location>
</feature>
<dbReference type="InterPro" id="IPR013099">
    <property type="entry name" value="K_chnl_dom"/>
</dbReference>
<feature type="region of interest" description="Disordered" evidence="13">
    <location>
        <begin position="1038"/>
        <end position="1059"/>
    </location>
</feature>
<evidence type="ECO:0000313" key="19">
    <source>
        <dbReference type="Proteomes" id="UP000041254"/>
    </source>
</evidence>
<dbReference type="Gene3D" id="1.20.120.350">
    <property type="entry name" value="Voltage-gated potassium channels. Chain C"/>
    <property type="match status" value="1"/>
</dbReference>
<gene>
    <name evidence="18" type="ORF">Vbra_10374</name>
</gene>
<keyword evidence="8" id="KW-0406">Ion transport</keyword>
<evidence type="ECO:0000256" key="2">
    <source>
        <dbReference type="ARBA" id="ARBA00022448"/>
    </source>
</evidence>
<dbReference type="VEuPathDB" id="CryptoDB:Vbra_10374"/>